<evidence type="ECO:0000313" key="13">
    <source>
        <dbReference type="EMBL" id="CAD8100426.1"/>
    </source>
</evidence>
<dbReference type="CDD" id="cd10027">
    <property type="entry name" value="UDG-F1-like"/>
    <property type="match status" value="1"/>
</dbReference>
<evidence type="ECO:0000259" key="12">
    <source>
        <dbReference type="SMART" id="SM00986"/>
    </source>
</evidence>
<dbReference type="InterPro" id="IPR018085">
    <property type="entry name" value="Ura-DNA_Glyclase_AS"/>
</dbReference>
<dbReference type="GO" id="GO:0097510">
    <property type="term" value="P:base-excision repair, AP site formation via deaminated base removal"/>
    <property type="evidence" value="ECO:0007669"/>
    <property type="project" value="TreeGrafter"/>
</dbReference>
<feature type="region of interest" description="Disordered" evidence="11">
    <location>
        <begin position="1"/>
        <end position="30"/>
    </location>
</feature>
<evidence type="ECO:0000256" key="6">
    <source>
        <dbReference type="ARBA" id="ARBA00022801"/>
    </source>
</evidence>
<keyword evidence="6 8" id="KW-0378">Hydrolase</keyword>
<dbReference type="GO" id="GO:0004844">
    <property type="term" value="F:uracil DNA N-glycosylase activity"/>
    <property type="evidence" value="ECO:0007669"/>
    <property type="project" value="UniProtKB-UniRule"/>
</dbReference>
<dbReference type="SMART" id="SM00986">
    <property type="entry name" value="UDG"/>
    <property type="match status" value="1"/>
</dbReference>
<keyword evidence="5 8" id="KW-0227">DNA damage</keyword>
<accession>A0A8S1PBA1</accession>
<reference evidence="13" key="1">
    <citation type="submission" date="2021-01" db="EMBL/GenBank/DDBJ databases">
        <authorList>
            <consortium name="Genoscope - CEA"/>
            <person name="William W."/>
        </authorList>
    </citation>
    <scope>NUCLEOTIDE SEQUENCE</scope>
</reference>
<keyword evidence="4" id="KW-0963">Cytoplasm</keyword>
<keyword evidence="7 8" id="KW-0234">DNA repair</keyword>
<proteinExistence type="inferred from homology"/>
<keyword evidence="14" id="KW-1185">Reference proteome</keyword>
<dbReference type="EMBL" id="CAJJDN010000074">
    <property type="protein sequence ID" value="CAD8100426.1"/>
    <property type="molecule type" value="Genomic_DNA"/>
</dbReference>
<gene>
    <name evidence="13" type="ORF">PSON_ATCC_30995.1.T0740023</name>
</gene>
<dbReference type="PANTHER" id="PTHR11264:SF0">
    <property type="entry name" value="URACIL-DNA GLYCOSYLASE"/>
    <property type="match status" value="1"/>
</dbReference>
<dbReference type="HAMAP" id="MF_00148">
    <property type="entry name" value="UDG"/>
    <property type="match status" value="1"/>
</dbReference>
<keyword evidence="8" id="KW-0496">Mitochondrion</keyword>
<comment type="function">
    <text evidence="1 8 10">Excises uracil residues from the DNA which can arise as a result of misincorporation of dUMP residues by DNA polymerase or due to deamination of cytosine.</text>
</comment>
<evidence type="ECO:0000313" key="14">
    <source>
        <dbReference type="Proteomes" id="UP000692954"/>
    </source>
</evidence>
<dbReference type="OrthoDB" id="10031947at2759"/>
<name>A0A8S1PBA1_9CILI</name>
<dbReference type="NCBIfam" id="TIGR00628">
    <property type="entry name" value="ung"/>
    <property type="match status" value="1"/>
</dbReference>
<comment type="caution">
    <text evidence="13">The sequence shown here is derived from an EMBL/GenBank/DDBJ whole genome shotgun (WGS) entry which is preliminary data.</text>
</comment>
<dbReference type="PANTHER" id="PTHR11264">
    <property type="entry name" value="URACIL-DNA GLYCOSYLASE"/>
    <property type="match status" value="1"/>
</dbReference>
<feature type="active site" description="Proton acceptor" evidence="8 9">
    <location>
        <position position="111"/>
    </location>
</feature>
<evidence type="ECO:0000256" key="5">
    <source>
        <dbReference type="ARBA" id="ARBA00022763"/>
    </source>
</evidence>
<dbReference type="Pfam" id="PF03167">
    <property type="entry name" value="UDG"/>
    <property type="match status" value="1"/>
</dbReference>
<dbReference type="AlphaFoldDB" id="A0A8S1PBA1"/>
<feature type="compositionally biased region" description="Basic and acidic residues" evidence="11">
    <location>
        <begin position="1"/>
        <end position="24"/>
    </location>
</feature>
<evidence type="ECO:0000256" key="8">
    <source>
        <dbReference type="HAMAP-Rule" id="MF_03166"/>
    </source>
</evidence>
<keyword evidence="8" id="KW-0539">Nucleus</keyword>
<feature type="domain" description="Uracil-DNA glycosylase-like" evidence="12">
    <location>
        <begin position="96"/>
        <end position="258"/>
    </location>
</feature>
<dbReference type="InterPro" id="IPR002043">
    <property type="entry name" value="UDG_fam1"/>
</dbReference>
<sequence>MPPKKQKIDQFFESKEKKSEKKVQEQNNDNKIIEEEYKPVPEGIVPFDDFYNGLFSWQKSLKNQEANLKNIYEFIRKEYQIKTCYPPFEKIFNAFQLTPINKIKVVIVGQDPYINQNEAMGLCFSVPRSQSKIPPSLKNIYKLLSTDIQGFQIPKHGDLTKWAQQGVFLLNTVLTVEAGKSNSHKDCGWIKFTDQVIEVINKQCNGIVFLLWGLPAQKKAKGVDRQKHYILETVHPSPLSASNGFFTSNHFSKCNQYLIQNGKQPIDWTLD</sequence>
<evidence type="ECO:0000256" key="4">
    <source>
        <dbReference type="ARBA" id="ARBA00022490"/>
    </source>
</evidence>
<dbReference type="NCBIfam" id="NF003588">
    <property type="entry name" value="PRK05254.1-1"/>
    <property type="match status" value="1"/>
</dbReference>
<evidence type="ECO:0000256" key="7">
    <source>
        <dbReference type="ARBA" id="ARBA00023204"/>
    </source>
</evidence>
<dbReference type="PROSITE" id="PS00130">
    <property type="entry name" value="U_DNA_GLYCOSYLASE"/>
    <property type="match status" value="1"/>
</dbReference>
<dbReference type="GO" id="GO:0005739">
    <property type="term" value="C:mitochondrion"/>
    <property type="evidence" value="ECO:0007669"/>
    <property type="project" value="UniProtKB-SubCell"/>
</dbReference>
<dbReference type="InterPro" id="IPR005122">
    <property type="entry name" value="Uracil-DNA_glycosylase-like"/>
</dbReference>
<dbReference type="GO" id="GO:0005634">
    <property type="term" value="C:nucleus"/>
    <property type="evidence" value="ECO:0007669"/>
    <property type="project" value="UniProtKB-SubCell"/>
</dbReference>
<organism evidence="13 14">
    <name type="scientific">Paramecium sonneborni</name>
    <dbReference type="NCBI Taxonomy" id="65129"/>
    <lineage>
        <taxon>Eukaryota</taxon>
        <taxon>Sar</taxon>
        <taxon>Alveolata</taxon>
        <taxon>Ciliophora</taxon>
        <taxon>Intramacronucleata</taxon>
        <taxon>Oligohymenophorea</taxon>
        <taxon>Peniculida</taxon>
        <taxon>Parameciidae</taxon>
        <taxon>Paramecium</taxon>
    </lineage>
</organism>
<dbReference type="EC" id="3.2.2.27" evidence="8 10"/>
<dbReference type="NCBIfam" id="NF003592">
    <property type="entry name" value="PRK05254.1-5"/>
    <property type="match status" value="1"/>
</dbReference>
<dbReference type="NCBIfam" id="NF003589">
    <property type="entry name" value="PRK05254.1-2"/>
    <property type="match status" value="1"/>
</dbReference>
<dbReference type="FunFam" id="3.40.470.10:FF:000008">
    <property type="entry name" value="Uracil-DNA glycosylase"/>
    <property type="match status" value="1"/>
</dbReference>
<comment type="similarity">
    <text evidence="3 8 10">Belongs to the uracil-DNA glycosylase (UDG) superfamily. UNG family.</text>
</comment>
<evidence type="ECO:0000256" key="9">
    <source>
        <dbReference type="PROSITE-ProRule" id="PRU10072"/>
    </source>
</evidence>
<evidence type="ECO:0000256" key="2">
    <source>
        <dbReference type="ARBA" id="ARBA00004496"/>
    </source>
</evidence>
<evidence type="ECO:0000256" key="10">
    <source>
        <dbReference type="RuleBase" id="RU003780"/>
    </source>
</evidence>
<evidence type="ECO:0000256" key="3">
    <source>
        <dbReference type="ARBA" id="ARBA00008184"/>
    </source>
</evidence>
<evidence type="ECO:0000256" key="1">
    <source>
        <dbReference type="ARBA" id="ARBA00002631"/>
    </source>
</evidence>
<protein>
    <recommendedName>
        <fullName evidence="8 10">Uracil-DNA glycosylase</fullName>
        <shortName evidence="8">UDG</shortName>
        <ecNumber evidence="8 10">3.2.2.27</ecNumber>
    </recommendedName>
</protein>
<dbReference type="SMART" id="SM00987">
    <property type="entry name" value="UreE_C"/>
    <property type="match status" value="1"/>
</dbReference>
<evidence type="ECO:0000256" key="11">
    <source>
        <dbReference type="SAM" id="MobiDB-lite"/>
    </source>
</evidence>
<comment type="subcellular location">
    <subcellularLocation>
        <location evidence="2">Cytoplasm</location>
    </subcellularLocation>
    <subcellularLocation>
        <location evidence="8">Mitochondrion</location>
    </subcellularLocation>
    <subcellularLocation>
        <location evidence="8">Nucleus</location>
    </subcellularLocation>
</comment>
<dbReference type="Proteomes" id="UP000692954">
    <property type="component" value="Unassembled WGS sequence"/>
</dbReference>
<comment type="catalytic activity">
    <reaction evidence="8 10">
        <text>Hydrolyzes single-stranded DNA or mismatched double-stranded DNA and polynucleotides, releasing free uracil.</text>
        <dbReference type="EC" id="3.2.2.27"/>
    </reaction>
</comment>